<protein>
    <submittedName>
        <fullName evidence="3">Ribose-5-phosphate isomerase</fullName>
    </submittedName>
</protein>
<comment type="similarity">
    <text evidence="1">Belongs to the LacAB/RpiB family.</text>
</comment>
<dbReference type="InterPro" id="IPR036569">
    <property type="entry name" value="RpiB_LacA_LacB_sf"/>
</dbReference>
<evidence type="ECO:0000256" key="2">
    <source>
        <dbReference type="ARBA" id="ARBA00023235"/>
    </source>
</evidence>
<dbReference type="Pfam" id="PF02502">
    <property type="entry name" value="LacAB_rpiB"/>
    <property type="match status" value="1"/>
</dbReference>
<dbReference type="OrthoDB" id="1778624at2"/>
<accession>A0A1U9KSN9</accession>
<dbReference type="EMBL" id="CP014691">
    <property type="protein sequence ID" value="AQS88680.1"/>
    <property type="molecule type" value="Genomic_DNA"/>
</dbReference>
<evidence type="ECO:0000313" key="4">
    <source>
        <dbReference type="Proteomes" id="UP000188604"/>
    </source>
</evidence>
<reference evidence="3 4" key="1">
    <citation type="submission" date="2016-03" db="EMBL/GenBank/DDBJ databases">
        <title>Acetic acid bacteria sequencing.</title>
        <authorList>
            <person name="Brandt J."/>
            <person name="Jakob F."/>
            <person name="Vogel R.F."/>
        </authorList>
    </citation>
    <scope>NUCLEOTIDE SEQUENCE [LARGE SCALE GENOMIC DNA]</scope>
    <source>
        <strain evidence="3 4">NBRC 101099</strain>
    </source>
</reference>
<dbReference type="NCBIfam" id="TIGR00689">
    <property type="entry name" value="rpiB_lacA_lacB"/>
    <property type="match status" value="1"/>
</dbReference>
<keyword evidence="2 3" id="KW-0413">Isomerase</keyword>
<evidence type="ECO:0000313" key="3">
    <source>
        <dbReference type="EMBL" id="AQS88680.1"/>
    </source>
</evidence>
<gene>
    <name evidence="3" type="ORF">A0U93_12980</name>
</gene>
<dbReference type="GO" id="GO:0005975">
    <property type="term" value="P:carbohydrate metabolic process"/>
    <property type="evidence" value="ECO:0007669"/>
    <property type="project" value="InterPro"/>
</dbReference>
<dbReference type="SUPFAM" id="SSF89623">
    <property type="entry name" value="Ribose/Galactose isomerase RpiB/AlsB"/>
    <property type="match status" value="1"/>
</dbReference>
<dbReference type="Proteomes" id="UP000188604">
    <property type="component" value="Chromosome"/>
</dbReference>
<dbReference type="Gene3D" id="3.40.1400.10">
    <property type="entry name" value="Sugar-phosphate isomerase, RpiB/LacA/LacB"/>
    <property type="match status" value="1"/>
</dbReference>
<proteinExistence type="inferred from homology"/>
<keyword evidence="4" id="KW-1185">Reference proteome</keyword>
<dbReference type="InterPro" id="IPR003500">
    <property type="entry name" value="RpiB_LacA_LacB"/>
</dbReference>
<dbReference type="InterPro" id="IPR051812">
    <property type="entry name" value="SPI_LacAB/RpiB"/>
</dbReference>
<dbReference type="PANTHER" id="PTHR43732:SF1">
    <property type="entry name" value="RIBOSE 5-PHOSPHATE ISOMERASE"/>
    <property type="match status" value="1"/>
</dbReference>
<dbReference type="GO" id="GO:0016861">
    <property type="term" value="F:intramolecular oxidoreductase activity, interconverting aldoses and ketoses"/>
    <property type="evidence" value="ECO:0007669"/>
    <property type="project" value="UniProtKB-ARBA"/>
</dbReference>
<name>A0A1U9KSN9_9PROT</name>
<dbReference type="KEGG" id="nch:A0U93_12980"/>
<evidence type="ECO:0000256" key="1">
    <source>
        <dbReference type="ARBA" id="ARBA00008754"/>
    </source>
</evidence>
<sequence length="165" mass="17182">MKIAVGGDSAGEGLAQSIVKHLQKLGEHDVVDMSHPADEHTELYAELSERVGLAVLSGEYDRGILCCGTGIGVCISANKIPGIRAALTHDTYSAERAALSNDAHIITMGARVIGPELANSIADAWLTKAFDPHGPSAKNVEGIDALGRKYADPHAADHAAHAITA</sequence>
<dbReference type="PANTHER" id="PTHR43732">
    <property type="entry name" value="RIBOSE 5-PHOSPHATE ISOMERASE-RELATED"/>
    <property type="match status" value="1"/>
</dbReference>
<dbReference type="AlphaFoldDB" id="A0A1U9KSN9"/>
<dbReference type="STRING" id="320497.A0U93_12980"/>
<dbReference type="NCBIfam" id="NF004051">
    <property type="entry name" value="PRK05571.1"/>
    <property type="match status" value="1"/>
</dbReference>
<dbReference type="PIRSF" id="PIRSF005384">
    <property type="entry name" value="RpiB_LacA_B"/>
    <property type="match status" value="1"/>
</dbReference>
<dbReference type="RefSeq" id="WP_077807725.1">
    <property type="nucleotide sequence ID" value="NZ_BJXS01000001.1"/>
</dbReference>
<organism evidence="3 4">
    <name type="scientific">Neoasaia chiangmaiensis</name>
    <dbReference type="NCBI Taxonomy" id="320497"/>
    <lineage>
        <taxon>Bacteria</taxon>
        <taxon>Pseudomonadati</taxon>
        <taxon>Pseudomonadota</taxon>
        <taxon>Alphaproteobacteria</taxon>
        <taxon>Acetobacterales</taxon>
        <taxon>Acetobacteraceae</taxon>
        <taxon>Neoasaia</taxon>
    </lineage>
</organism>